<dbReference type="Proteomes" id="UP000298030">
    <property type="component" value="Unassembled WGS sequence"/>
</dbReference>
<feature type="region of interest" description="Disordered" evidence="13">
    <location>
        <begin position="69"/>
        <end position="107"/>
    </location>
</feature>
<proteinExistence type="inferred from homology"/>
<dbReference type="GO" id="GO:0004571">
    <property type="term" value="F:mannosyl-oligosaccharide 1,2-alpha-mannosidase activity"/>
    <property type="evidence" value="ECO:0007669"/>
    <property type="project" value="UniProtKB-EC"/>
</dbReference>
<comment type="pathway">
    <text evidence="2">Protein modification; protein glycosylation.</text>
</comment>
<feature type="region of interest" description="Disordered" evidence="13">
    <location>
        <begin position="505"/>
        <end position="525"/>
    </location>
</feature>
<evidence type="ECO:0000256" key="5">
    <source>
        <dbReference type="ARBA" id="ARBA00022801"/>
    </source>
</evidence>
<keyword evidence="5 12" id="KW-0378">Hydrolase</keyword>
<accession>A0A4Y7TR94</accession>
<dbReference type="InterPro" id="IPR050749">
    <property type="entry name" value="Glycosyl_Hydrolase_47"/>
</dbReference>
<evidence type="ECO:0000313" key="16">
    <source>
        <dbReference type="Proteomes" id="UP000298030"/>
    </source>
</evidence>
<keyword evidence="12 15" id="KW-0326">Glycosidase</keyword>
<keyword evidence="14" id="KW-1133">Transmembrane helix</keyword>
<comment type="caution">
    <text evidence="15">The sequence shown here is derived from an EMBL/GenBank/DDBJ whole genome shotgun (WGS) entry which is preliminary data.</text>
</comment>
<evidence type="ECO:0000256" key="14">
    <source>
        <dbReference type="SAM" id="Phobius"/>
    </source>
</evidence>
<comment type="similarity">
    <text evidence="3 12">Belongs to the glycosyl hydrolase 47 family.</text>
</comment>
<feature type="disulfide bond" evidence="11">
    <location>
        <begin position="424"/>
        <end position="461"/>
    </location>
</feature>
<sequence>MSSTTGILGQNTRRSPHLVISIPGTRPLTPRAPPFGKPSGKFLFRYLPWIVGCTILLWVFVLRGDGQPPHRPPGRGGPFHQPPGGVPPTPWKPAIPAADGSDIKAEEPPSVWREPWKWAAGKKEELGKVAKKPLGVWDGRAEKVKEAFVHAFEGYKRHAKGADELLPIVGGKVNNFNGWGVTVFDSLDTMWIMGLHDLFRESLEMVAKADFSISPVSFSPLQGDYAPFFETIIRYLGGLLSAYALSGEPVLLTRADDLGRMLLPAFNSSSGFPSFAVNTKTGKTMKGWAGDHLWSEVASNQMEYKYLAHVTGRKEYFSSTESVMQKMYNTTLSKGLFPSKWNSDNGAPSNEHFSVGAFADSAYEYMLKQWLLTARSEPQALQLYLDSANAIIENLLFITPKRHLLYVTDINGGNPSHVLEHLSCFLPGLFALGVQTLPEEDLPKATRERHLWAAQGLAETCWITYADTKTGLGADEVLMEAWVKPEQDEDVDIGGRWVDHLERWEKGGRKGGRPPGVGTVKRESEPGKREWIARKSSYLLRPETIESFYIVGKVTGEVKWRERGWAIFEAIERHARTKYGYASVSNVDVVPPQWKDEMPSYFLAETLKYLYLLFIEEDLISFNDWVFNTEAHPLPIFKWTPWEKEFFGVHTNETARTPASDKPSAPAQRPNS</sequence>
<dbReference type="GO" id="GO:0036503">
    <property type="term" value="P:ERAD pathway"/>
    <property type="evidence" value="ECO:0007669"/>
    <property type="project" value="UniProtKB-ARBA"/>
</dbReference>
<keyword evidence="14" id="KW-0472">Membrane</keyword>
<dbReference type="OrthoDB" id="8118055at2759"/>
<dbReference type="PANTHER" id="PTHR11742">
    <property type="entry name" value="MANNOSYL-OLIGOSACCHARIDE ALPHA-1,2-MANNOSIDASE-RELATED"/>
    <property type="match status" value="1"/>
</dbReference>
<organism evidence="15 16">
    <name type="scientific">Coprinellus micaceus</name>
    <name type="common">Glistening ink-cap mushroom</name>
    <name type="synonym">Coprinus micaceus</name>
    <dbReference type="NCBI Taxonomy" id="71717"/>
    <lineage>
        <taxon>Eukaryota</taxon>
        <taxon>Fungi</taxon>
        <taxon>Dikarya</taxon>
        <taxon>Basidiomycota</taxon>
        <taxon>Agaricomycotina</taxon>
        <taxon>Agaricomycetes</taxon>
        <taxon>Agaricomycetidae</taxon>
        <taxon>Agaricales</taxon>
        <taxon>Agaricineae</taxon>
        <taxon>Psathyrellaceae</taxon>
        <taxon>Coprinellus</taxon>
    </lineage>
</organism>
<evidence type="ECO:0000256" key="4">
    <source>
        <dbReference type="ARBA" id="ARBA00022723"/>
    </source>
</evidence>
<evidence type="ECO:0000256" key="3">
    <source>
        <dbReference type="ARBA" id="ARBA00007658"/>
    </source>
</evidence>
<dbReference type="SUPFAM" id="SSF48225">
    <property type="entry name" value="Seven-hairpin glycosidases"/>
    <property type="match status" value="1"/>
</dbReference>
<dbReference type="Pfam" id="PF01532">
    <property type="entry name" value="Glyco_hydro_47"/>
    <property type="match status" value="1"/>
</dbReference>
<dbReference type="InterPro" id="IPR012341">
    <property type="entry name" value="6hp_glycosidase-like_sf"/>
</dbReference>
<name>A0A4Y7TR94_COPMI</name>
<evidence type="ECO:0000256" key="9">
    <source>
        <dbReference type="ARBA" id="ARBA00048605"/>
    </source>
</evidence>
<comment type="catalytic activity">
    <reaction evidence="8">
        <text>N(4)-(alpha-D-Man-(1-&gt;2)-alpha-D-Man-(1-&gt;2)-alpha-D-Man-(1-&gt;3)-[alpha-D-Man-(1-&gt;3)-[alpha-D-Man-(1-&gt;2)-alpha-D-Man-(1-&gt;6)]-alpha-D-Man-(1-&gt;6)]-beta-D-Man-(1-&gt;4)-beta-D-GlcNAc-(1-&gt;4)-beta-D-GlcNAc)-L-asparaginyl-[protein] (N-glucan mannose isomer 8A1,2,3B1,3) + 3 H2O = N(4)-(alpha-D-Man-(1-&gt;3)-[alpha-D-Man-(1-&gt;3)-[alpha-D-Man-(1-&gt;6)]-alpha-D-Man-(1-&gt;6)]-beta-D-Man-(1-&gt;4)-beta-D-GlcNAc-(1-&gt;4)-beta-D-GlcNAc)-L-asparaginyl-[protein] (N-glucan mannose isomer 5A1,2) + 3 beta-D-mannose</text>
        <dbReference type="Rhea" id="RHEA:56028"/>
        <dbReference type="Rhea" id="RHEA-COMP:14358"/>
        <dbReference type="Rhea" id="RHEA-COMP:14367"/>
        <dbReference type="ChEBI" id="CHEBI:15377"/>
        <dbReference type="ChEBI" id="CHEBI:28563"/>
        <dbReference type="ChEBI" id="CHEBI:59087"/>
        <dbReference type="ChEBI" id="CHEBI:60628"/>
        <dbReference type="EC" id="3.2.1.113"/>
    </reaction>
</comment>
<keyword evidence="4 10" id="KW-0479">Metal-binding</keyword>
<dbReference type="GO" id="GO:0005975">
    <property type="term" value="P:carbohydrate metabolic process"/>
    <property type="evidence" value="ECO:0007669"/>
    <property type="project" value="InterPro"/>
</dbReference>
<dbReference type="PANTHER" id="PTHR11742:SF55">
    <property type="entry name" value="ENDOPLASMIC RETICULUM MANNOSYL-OLIGOSACCHARIDE 1,2-ALPHA-MANNOSIDASE"/>
    <property type="match status" value="1"/>
</dbReference>
<evidence type="ECO:0000256" key="6">
    <source>
        <dbReference type="ARBA" id="ARBA00022837"/>
    </source>
</evidence>
<keyword evidence="7 11" id="KW-1015">Disulfide bond</keyword>
<comment type="cofactor">
    <cofactor evidence="1 10">
        <name>Ca(2+)</name>
        <dbReference type="ChEBI" id="CHEBI:29108"/>
    </cofactor>
</comment>
<dbReference type="STRING" id="71717.A0A4Y7TR94"/>
<keyword evidence="6 10" id="KW-0106">Calcium</keyword>
<dbReference type="EMBL" id="QPFP01000005">
    <property type="protein sequence ID" value="TEB36705.1"/>
    <property type="molecule type" value="Genomic_DNA"/>
</dbReference>
<feature type="binding site" evidence="10">
    <location>
        <position position="629"/>
    </location>
    <ligand>
        <name>Ca(2+)</name>
        <dbReference type="ChEBI" id="CHEBI:29108"/>
    </ligand>
</feature>
<dbReference type="GO" id="GO:0016020">
    <property type="term" value="C:membrane"/>
    <property type="evidence" value="ECO:0007669"/>
    <property type="project" value="InterPro"/>
</dbReference>
<evidence type="ECO:0000256" key="13">
    <source>
        <dbReference type="SAM" id="MobiDB-lite"/>
    </source>
</evidence>
<evidence type="ECO:0000256" key="8">
    <source>
        <dbReference type="ARBA" id="ARBA00047669"/>
    </source>
</evidence>
<reference evidence="15 16" key="1">
    <citation type="journal article" date="2019" name="Nat. Ecol. Evol.">
        <title>Megaphylogeny resolves global patterns of mushroom evolution.</title>
        <authorList>
            <person name="Varga T."/>
            <person name="Krizsan K."/>
            <person name="Foldi C."/>
            <person name="Dima B."/>
            <person name="Sanchez-Garcia M."/>
            <person name="Sanchez-Ramirez S."/>
            <person name="Szollosi G.J."/>
            <person name="Szarkandi J.G."/>
            <person name="Papp V."/>
            <person name="Albert L."/>
            <person name="Andreopoulos W."/>
            <person name="Angelini C."/>
            <person name="Antonin V."/>
            <person name="Barry K.W."/>
            <person name="Bougher N.L."/>
            <person name="Buchanan P."/>
            <person name="Buyck B."/>
            <person name="Bense V."/>
            <person name="Catcheside P."/>
            <person name="Chovatia M."/>
            <person name="Cooper J."/>
            <person name="Damon W."/>
            <person name="Desjardin D."/>
            <person name="Finy P."/>
            <person name="Geml J."/>
            <person name="Haridas S."/>
            <person name="Hughes K."/>
            <person name="Justo A."/>
            <person name="Karasinski D."/>
            <person name="Kautmanova I."/>
            <person name="Kiss B."/>
            <person name="Kocsube S."/>
            <person name="Kotiranta H."/>
            <person name="LaButti K.M."/>
            <person name="Lechner B.E."/>
            <person name="Liimatainen K."/>
            <person name="Lipzen A."/>
            <person name="Lukacs Z."/>
            <person name="Mihaltcheva S."/>
            <person name="Morgado L.N."/>
            <person name="Niskanen T."/>
            <person name="Noordeloos M.E."/>
            <person name="Ohm R.A."/>
            <person name="Ortiz-Santana B."/>
            <person name="Ovrebo C."/>
            <person name="Racz N."/>
            <person name="Riley R."/>
            <person name="Savchenko A."/>
            <person name="Shiryaev A."/>
            <person name="Soop K."/>
            <person name="Spirin V."/>
            <person name="Szebenyi C."/>
            <person name="Tomsovsky M."/>
            <person name="Tulloss R.E."/>
            <person name="Uehling J."/>
            <person name="Grigoriev I.V."/>
            <person name="Vagvolgyi C."/>
            <person name="Papp T."/>
            <person name="Martin F.M."/>
            <person name="Miettinen O."/>
            <person name="Hibbett D.S."/>
            <person name="Nagy L.G."/>
        </authorList>
    </citation>
    <scope>NUCLEOTIDE SEQUENCE [LARGE SCALE GENOMIC DNA]</scope>
    <source>
        <strain evidence="15 16">FP101781</strain>
    </source>
</reference>
<evidence type="ECO:0000256" key="12">
    <source>
        <dbReference type="RuleBase" id="RU361193"/>
    </source>
</evidence>
<dbReference type="EC" id="3.2.1.-" evidence="12"/>
<evidence type="ECO:0000256" key="1">
    <source>
        <dbReference type="ARBA" id="ARBA00001913"/>
    </source>
</evidence>
<keyword evidence="16" id="KW-1185">Reference proteome</keyword>
<evidence type="ECO:0000256" key="7">
    <source>
        <dbReference type="ARBA" id="ARBA00023157"/>
    </source>
</evidence>
<evidence type="ECO:0000313" key="15">
    <source>
        <dbReference type="EMBL" id="TEB36705.1"/>
    </source>
</evidence>
<dbReference type="GO" id="GO:0005509">
    <property type="term" value="F:calcium ion binding"/>
    <property type="evidence" value="ECO:0007669"/>
    <property type="project" value="InterPro"/>
</dbReference>
<dbReference type="Gene3D" id="1.50.10.10">
    <property type="match status" value="1"/>
</dbReference>
<gene>
    <name evidence="15" type="ORF">FA13DRAFT_1622534</name>
</gene>
<feature type="transmembrane region" description="Helical" evidence="14">
    <location>
        <begin position="43"/>
        <end position="62"/>
    </location>
</feature>
<dbReference type="InterPro" id="IPR036026">
    <property type="entry name" value="Seven-hairpin_glycosidases"/>
</dbReference>
<comment type="catalytic activity">
    <reaction evidence="9">
        <text>N(4)-(alpha-D-Man-(1-&gt;2)-alpha-D-Man-(1-&gt;2)-alpha-D-Man-(1-&gt;3)-[alpha-D-Man-(1-&gt;2)-alpha-D-Man-(1-&gt;3)-[alpha-D-Man-(1-&gt;2)-alpha-D-Man-(1-&gt;6)]-alpha-D-Man-(1-&gt;6)]-beta-D-Man-(1-&gt;4)-beta-D-GlcNAc-(1-&gt;4)-beta-D-GlcNAc)-L-asparaginyl-[protein] (N-glucan mannose isomer 9A1,2,3B1,2,3) + 4 H2O = N(4)-(alpha-D-Man-(1-&gt;3)-[alpha-D-Man-(1-&gt;3)-[alpha-D-Man-(1-&gt;6)]-alpha-D-Man-(1-&gt;6)]-beta-D-Man-(1-&gt;4)-beta-D-GlcNAc-(1-&gt;4)-beta-D-GlcNAc)-L-asparaginyl-[protein] (N-glucan mannose isomer 5A1,2) + 4 beta-D-mannose</text>
        <dbReference type="Rhea" id="RHEA:56008"/>
        <dbReference type="Rhea" id="RHEA-COMP:14356"/>
        <dbReference type="Rhea" id="RHEA-COMP:14367"/>
        <dbReference type="ChEBI" id="CHEBI:15377"/>
        <dbReference type="ChEBI" id="CHEBI:28563"/>
        <dbReference type="ChEBI" id="CHEBI:59087"/>
        <dbReference type="ChEBI" id="CHEBI:139493"/>
        <dbReference type="EC" id="3.2.1.113"/>
    </reaction>
</comment>
<evidence type="ECO:0000256" key="10">
    <source>
        <dbReference type="PIRSR" id="PIRSR601382-2"/>
    </source>
</evidence>
<feature type="compositionally biased region" description="Pro residues" evidence="13">
    <location>
        <begin position="80"/>
        <end position="93"/>
    </location>
</feature>
<keyword evidence="14" id="KW-0812">Transmembrane</keyword>
<evidence type="ECO:0000256" key="11">
    <source>
        <dbReference type="PIRSR" id="PIRSR601382-3"/>
    </source>
</evidence>
<dbReference type="AlphaFoldDB" id="A0A4Y7TR94"/>
<dbReference type="PRINTS" id="PR00747">
    <property type="entry name" value="GLYHDRLASE47"/>
</dbReference>
<dbReference type="InterPro" id="IPR001382">
    <property type="entry name" value="Glyco_hydro_47"/>
</dbReference>
<dbReference type="GO" id="GO:0005783">
    <property type="term" value="C:endoplasmic reticulum"/>
    <property type="evidence" value="ECO:0007669"/>
    <property type="project" value="TreeGrafter"/>
</dbReference>
<protein>
    <recommendedName>
        <fullName evidence="12">alpha-1,2-Mannosidase</fullName>
        <ecNumber evidence="12">3.2.1.-</ecNumber>
    </recommendedName>
</protein>
<evidence type="ECO:0000256" key="2">
    <source>
        <dbReference type="ARBA" id="ARBA00004922"/>
    </source>
</evidence>